<evidence type="ECO:0000313" key="1">
    <source>
        <dbReference type="EMBL" id="SVB48924.1"/>
    </source>
</evidence>
<proteinExistence type="predicted"/>
<dbReference type="EMBL" id="UINC01044037">
    <property type="protein sequence ID" value="SVB48924.1"/>
    <property type="molecule type" value="Genomic_DNA"/>
</dbReference>
<feature type="non-terminal residue" evidence="1">
    <location>
        <position position="111"/>
    </location>
</feature>
<sequence length="111" mass="12198">MKRKINFKAILAGIVICGLASNIMAKDILDILGKTSPVGRKFMRSSVDQTYVYHTNGDLWMGWDSYGNTGDQTCSAIIPGWVYPGSNQASGHGYLNYNCRAGYWIIAKIGT</sequence>
<organism evidence="1">
    <name type="scientific">marine metagenome</name>
    <dbReference type="NCBI Taxonomy" id="408172"/>
    <lineage>
        <taxon>unclassified sequences</taxon>
        <taxon>metagenomes</taxon>
        <taxon>ecological metagenomes</taxon>
    </lineage>
</organism>
<reference evidence="1" key="1">
    <citation type="submission" date="2018-05" db="EMBL/GenBank/DDBJ databases">
        <authorList>
            <person name="Lanie J.A."/>
            <person name="Ng W.-L."/>
            <person name="Kazmierczak K.M."/>
            <person name="Andrzejewski T.M."/>
            <person name="Davidsen T.M."/>
            <person name="Wayne K.J."/>
            <person name="Tettelin H."/>
            <person name="Glass J.I."/>
            <person name="Rusch D."/>
            <person name="Podicherti R."/>
            <person name="Tsui H.-C.T."/>
            <person name="Winkler M.E."/>
        </authorList>
    </citation>
    <scope>NUCLEOTIDE SEQUENCE</scope>
</reference>
<name>A0A382EFS5_9ZZZZ</name>
<protein>
    <submittedName>
        <fullName evidence="1">Uncharacterized protein</fullName>
    </submittedName>
</protein>
<dbReference type="AlphaFoldDB" id="A0A382EFS5"/>
<gene>
    <name evidence="1" type="ORF">METZ01_LOCUS201778</name>
</gene>
<accession>A0A382EFS5</accession>